<keyword evidence="2" id="KW-1185">Reference proteome</keyword>
<organism evidence="1 2">
    <name type="scientific">Psychrilyobacter piezotolerans</name>
    <dbReference type="NCBI Taxonomy" id="2293438"/>
    <lineage>
        <taxon>Bacteria</taxon>
        <taxon>Fusobacteriati</taxon>
        <taxon>Fusobacteriota</taxon>
        <taxon>Fusobacteriia</taxon>
        <taxon>Fusobacteriales</taxon>
        <taxon>Fusobacteriaceae</taxon>
        <taxon>Psychrilyobacter</taxon>
    </lineage>
</organism>
<proteinExistence type="predicted"/>
<sequence>MKKIILYLIMATSILGAQLVDGYYVVQEAEYYADGYASITSIKVKNGEIVKVTADLIDRKGKLVSKNKKYNKQMRAVTGTDMKEFSVKVPKDFMDSLEERNRAGGSSMENVDFQLPYIDTLAGATSASKKFKKMMKFLVEKAESGETGEYKIKL</sequence>
<dbReference type="EMBL" id="QUAJ01000015">
    <property type="protein sequence ID" value="REI40857.1"/>
    <property type="molecule type" value="Genomic_DNA"/>
</dbReference>
<gene>
    <name evidence="1" type="ORF">DYH56_09330</name>
</gene>
<comment type="caution">
    <text evidence="1">The sequence shown here is derived from an EMBL/GenBank/DDBJ whole genome shotgun (WGS) entry which is preliminary data.</text>
</comment>
<dbReference type="Proteomes" id="UP000263486">
    <property type="component" value="Unassembled WGS sequence"/>
</dbReference>
<reference evidence="1 2" key="1">
    <citation type="submission" date="2018-08" db="EMBL/GenBank/DDBJ databases">
        <title>Draft genome sequence of Psychrilyobacter sp. strain SD5 isolated from Black Sea water.</title>
        <authorList>
            <person name="Yadav S."/>
            <person name="Villanueva L."/>
            <person name="Damste J.S.S."/>
        </authorList>
    </citation>
    <scope>NUCLEOTIDE SEQUENCE [LARGE SCALE GENOMIC DNA]</scope>
    <source>
        <strain evidence="1 2">SD5</strain>
    </source>
</reference>
<dbReference type="Gene3D" id="3.90.1010.20">
    <property type="match status" value="1"/>
</dbReference>
<dbReference type="RefSeq" id="WP_114642596.1">
    <property type="nucleotide sequence ID" value="NZ_JAACIO010000016.1"/>
</dbReference>
<evidence type="ECO:0008006" key="3">
    <source>
        <dbReference type="Google" id="ProtNLM"/>
    </source>
</evidence>
<evidence type="ECO:0000313" key="1">
    <source>
        <dbReference type="EMBL" id="REI40857.1"/>
    </source>
</evidence>
<accession>A0ABX9KG59</accession>
<evidence type="ECO:0000313" key="2">
    <source>
        <dbReference type="Proteomes" id="UP000263486"/>
    </source>
</evidence>
<protein>
    <recommendedName>
        <fullName evidence="3">FMN-binding protein</fullName>
    </recommendedName>
</protein>
<name>A0ABX9KG59_9FUSO</name>